<evidence type="ECO:0000259" key="5">
    <source>
        <dbReference type="PROSITE" id="PS50932"/>
    </source>
</evidence>
<proteinExistence type="predicted"/>
<dbReference type="InterPro" id="IPR028082">
    <property type="entry name" value="Peripla_BP_I"/>
</dbReference>
<dbReference type="InterPro" id="IPR010982">
    <property type="entry name" value="Lambda_DNA-bd_dom_sf"/>
</dbReference>
<dbReference type="CDD" id="cd06284">
    <property type="entry name" value="PBP1_LacI-like"/>
    <property type="match status" value="1"/>
</dbReference>
<evidence type="ECO:0000313" key="6">
    <source>
        <dbReference type="EMBL" id="KKC29206.1"/>
    </source>
</evidence>
<dbReference type="SUPFAM" id="SSF47413">
    <property type="entry name" value="lambda repressor-like DNA-binding domains"/>
    <property type="match status" value="1"/>
</dbReference>
<dbReference type="Gene3D" id="1.10.260.40">
    <property type="entry name" value="lambda repressor-like DNA-binding domains"/>
    <property type="match status" value="1"/>
</dbReference>
<keyword evidence="1" id="KW-0678">Repressor</keyword>
<dbReference type="EMBL" id="ABXP02000104">
    <property type="protein sequence ID" value="KKC29206.1"/>
    <property type="molecule type" value="Genomic_DNA"/>
</dbReference>
<organism evidence="6 7">
    <name type="scientific">Caldanaerobacter subterraneus subsp. pacificus DSM 12653</name>
    <dbReference type="NCBI Taxonomy" id="391606"/>
    <lineage>
        <taxon>Bacteria</taxon>
        <taxon>Bacillati</taxon>
        <taxon>Bacillota</taxon>
        <taxon>Clostridia</taxon>
        <taxon>Thermoanaerobacterales</taxon>
        <taxon>Thermoanaerobacteraceae</taxon>
        <taxon>Caldanaerobacter</taxon>
    </lineage>
</organism>
<reference evidence="6 7" key="1">
    <citation type="submission" date="2008-07" db="EMBL/GenBank/DDBJ databases">
        <authorList>
            <person name="Gonzalez J."/>
            <person name="Sokolova T."/>
            <person name="Ferriera S."/>
            <person name="Johnson J."/>
            <person name="Kravitz S."/>
            <person name="Beeson K."/>
            <person name="Sutton G."/>
            <person name="Rogers Y.-H."/>
            <person name="Friedman R."/>
            <person name="Frazier M."/>
            <person name="Venter J.C."/>
        </authorList>
    </citation>
    <scope>NUCLEOTIDE SEQUENCE [LARGE SCALE GENOMIC DNA]</scope>
    <source>
        <strain evidence="6 7">DSM 12653</strain>
    </source>
</reference>
<dbReference type="PROSITE" id="PS50932">
    <property type="entry name" value="HTH_LACI_2"/>
    <property type="match status" value="1"/>
</dbReference>
<keyword evidence="3" id="KW-0238">DNA-binding</keyword>
<evidence type="ECO:0000256" key="4">
    <source>
        <dbReference type="ARBA" id="ARBA00023163"/>
    </source>
</evidence>
<dbReference type="InterPro" id="IPR001761">
    <property type="entry name" value="Peripla_BP/Lac1_sug-bd_dom"/>
</dbReference>
<evidence type="ECO:0000256" key="2">
    <source>
        <dbReference type="ARBA" id="ARBA00023015"/>
    </source>
</evidence>
<keyword evidence="2" id="KW-0805">Transcription regulation</keyword>
<dbReference type="PANTHER" id="PTHR30146">
    <property type="entry name" value="LACI-RELATED TRANSCRIPTIONAL REPRESSOR"/>
    <property type="match status" value="1"/>
</dbReference>
<dbReference type="GO" id="GO:0000976">
    <property type="term" value="F:transcription cis-regulatory region binding"/>
    <property type="evidence" value="ECO:0007669"/>
    <property type="project" value="TreeGrafter"/>
</dbReference>
<comment type="caution">
    <text evidence="6">The sequence shown here is derived from an EMBL/GenBank/DDBJ whole genome shotgun (WGS) entry which is preliminary data.</text>
</comment>
<evidence type="ECO:0000313" key="7">
    <source>
        <dbReference type="Proteomes" id="UP000010146"/>
    </source>
</evidence>
<evidence type="ECO:0000256" key="1">
    <source>
        <dbReference type="ARBA" id="ARBA00022491"/>
    </source>
</evidence>
<gene>
    <name evidence="6" type="ORF">CDSM653_01822</name>
</gene>
<reference evidence="6 7" key="2">
    <citation type="journal article" date="2015" name="BMC Genomics">
        <title>Analysis of three genomes within the thermophilic bacterial species Caldanaerobacter subterraneus with a focus on carbon monoxide dehydrogenase evolution and hydrolase diversity.</title>
        <authorList>
            <person name="Sant'Anna F.H."/>
            <person name="Lebedinsky A.V."/>
            <person name="Sokolova T.G."/>
            <person name="Robb F.T."/>
            <person name="Gonzalez J.M."/>
        </authorList>
    </citation>
    <scope>NUCLEOTIDE SEQUENCE [LARGE SCALE GENOMIC DNA]</scope>
    <source>
        <strain evidence="6 7">DSM 12653</strain>
    </source>
</reference>
<dbReference type="InterPro" id="IPR000843">
    <property type="entry name" value="HTH_LacI"/>
</dbReference>
<dbReference type="SUPFAM" id="SSF53822">
    <property type="entry name" value="Periplasmic binding protein-like I"/>
    <property type="match status" value="1"/>
</dbReference>
<dbReference type="Pfam" id="PF00532">
    <property type="entry name" value="Peripla_BP_1"/>
    <property type="match status" value="1"/>
</dbReference>
<feature type="domain" description="HTH lacI-type" evidence="5">
    <location>
        <begin position="2"/>
        <end position="56"/>
    </location>
</feature>
<dbReference type="CDD" id="cd01392">
    <property type="entry name" value="HTH_LacI"/>
    <property type="match status" value="1"/>
</dbReference>
<dbReference type="PANTHER" id="PTHR30146:SF148">
    <property type="entry name" value="HTH-TYPE TRANSCRIPTIONAL REPRESSOR PURR-RELATED"/>
    <property type="match status" value="1"/>
</dbReference>
<dbReference type="RefSeq" id="WP_043883858.1">
    <property type="nucleotide sequence ID" value="NZ_ABXP02000104.1"/>
</dbReference>
<keyword evidence="4" id="KW-0804">Transcription</keyword>
<dbReference type="PROSITE" id="PS00356">
    <property type="entry name" value="HTH_LACI_1"/>
    <property type="match status" value="1"/>
</dbReference>
<name>A0A0F5PLD4_9THEO</name>
<dbReference type="Proteomes" id="UP000010146">
    <property type="component" value="Unassembled WGS sequence"/>
</dbReference>
<accession>A0A0F5PLD4</accession>
<sequence length="331" mass="37147">MANIREVAKRAGVSVATVSRVLNNSDLVSEETRERVLKAIKELNYHPNLLGRNLRRLKTKMVLALMPNVSNPFYARVVKGIEDVAHKNGYNVMLCNTDSDPEREKAYLDLLKNKLADGVILMASVMGKDELTLLAKNYPVVQCCEYIEGAGASYVSIDNFSAAYKAVKHLINLGHRRIALITCKNDFISTRQRETGYRKALEDANIEFDENLIKYGDYSFKSGMRATRQLLSLEERPTAIFAISDIMAIGAIKALKEEGFKVPEDVAVVGFDDISFASMYDPALTTVSQPKYDLGCVAMEVLLKHIEGELEDPQRIFLEHELVIRESTVKY</sequence>
<dbReference type="Pfam" id="PF00356">
    <property type="entry name" value="LacI"/>
    <property type="match status" value="1"/>
</dbReference>
<protein>
    <submittedName>
        <fullName evidence="6">Transcriptional regulator</fullName>
    </submittedName>
</protein>
<evidence type="ECO:0000256" key="3">
    <source>
        <dbReference type="ARBA" id="ARBA00023125"/>
    </source>
</evidence>
<dbReference type="PRINTS" id="PR00036">
    <property type="entry name" value="HTHLACI"/>
</dbReference>
<dbReference type="AlphaFoldDB" id="A0A0F5PLD4"/>
<dbReference type="SMART" id="SM00354">
    <property type="entry name" value="HTH_LACI"/>
    <property type="match status" value="1"/>
</dbReference>
<dbReference type="Gene3D" id="3.40.50.2300">
    <property type="match status" value="2"/>
</dbReference>
<dbReference type="GO" id="GO:0003700">
    <property type="term" value="F:DNA-binding transcription factor activity"/>
    <property type="evidence" value="ECO:0007669"/>
    <property type="project" value="TreeGrafter"/>
</dbReference>
<reference evidence="7" key="3">
    <citation type="submission" date="2015-02" db="EMBL/GenBank/DDBJ databases">
        <title>Genome analysis of three genomes within the thermophilic hydrogenogenic bacterial species Caldanaerobacter subterraneus.</title>
        <authorList>
            <person name="Sant'Anna F.H."/>
            <person name="Lebedinsky A."/>
            <person name="Sokolova T."/>
            <person name="Robb F.T."/>
            <person name="Gonzalez J.M."/>
        </authorList>
    </citation>
    <scope>NUCLEOTIDE SEQUENCE [LARGE SCALE GENOMIC DNA]</scope>
    <source>
        <strain evidence="7">DSM 12653</strain>
    </source>
</reference>